<evidence type="ECO:0000256" key="9">
    <source>
        <dbReference type="ARBA" id="ARBA00023136"/>
    </source>
</evidence>
<keyword evidence="3" id="KW-0328">Glycosyltransferase</keyword>
<evidence type="ECO:0000256" key="8">
    <source>
        <dbReference type="ARBA" id="ARBA00023034"/>
    </source>
</evidence>
<comment type="subcellular location">
    <subcellularLocation>
        <location evidence="1">Golgi apparatus membrane</location>
        <topology evidence="1">Single-pass type II membrane protein</topology>
    </subcellularLocation>
</comment>
<dbReference type="InterPro" id="IPR002659">
    <property type="entry name" value="Glyco_trans_31"/>
</dbReference>
<evidence type="ECO:0000256" key="1">
    <source>
        <dbReference type="ARBA" id="ARBA00004323"/>
    </source>
</evidence>
<evidence type="ECO:0000256" key="7">
    <source>
        <dbReference type="ARBA" id="ARBA00022989"/>
    </source>
</evidence>
<dbReference type="PANTHER" id="PTHR11214">
    <property type="entry name" value="BETA-1,3-N-ACETYLGLUCOSAMINYLTRANSFERASE"/>
    <property type="match status" value="1"/>
</dbReference>
<dbReference type="GO" id="GO:0000139">
    <property type="term" value="C:Golgi membrane"/>
    <property type="evidence" value="ECO:0007669"/>
    <property type="project" value="UniProtKB-SubCell"/>
</dbReference>
<evidence type="ECO:0000256" key="5">
    <source>
        <dbReference type="ARBA" id="ARBA00022692"/>
    </source>
</evidence>
<gene>
    <name evidence="12" type="primary">ORF59203</name>
</gene>
<keyword evidence="4" id="KW-0808">Transferase</keyword>
<dbReference type="PANTHER" id="PTHR11214:SF3">
    <property type="entry name" value="BETA-1,3-GALACTOSYLTRANSFERASE 6"/>
    <property type="match status" value="1"/>
</dbReference>
<dbReference type="GO" id="GO:0016758">
    <property type="term" value="F:hexosyltransferase activity"/>
    <property type="evidence" value="ECO:0007669"/>
    <property type="project" value="InterPro"/>
</dbReference>
<comment type="similarity">
    <text evidence="2">Belongs to the glycosyltransferase 31 family.</text>
</comment>
<name>A0A0B6ZD84_9EUPU</name>
<evidence type="ECO:0000256" key="11">
    <source>
        <dbReference type="SAM" id="Phobius"/>
    </source>
</evidence>
<sequence>MVQVETRDRHLHSNTPNVVVESSETDSTESIQTSPSKTKRMKVGASTPTSTASRATSSLGGKELISYQMTPKPPPEPLPYPIACVVMICWGGNMKYVVFPTLMAVSLGLFLAFSKAVSTATISRGYNHYQNSRQLSEDDTNYLAQNHLLFGNMFKDHAALFNPRLAAQQQQQQQEQQHHLEAGDYGVACDCSRCDTDSSFLGNNPSQYKRLVKHSFQHFYGRQDLALQIEAFVPSKKKRWDFSPAFYVSASHVCGEDLNPLAVVLVHTHHRHFIERNAIRETWGGVAKGNTWPHRQVPGEVRLIFILEVSEDPIDNDLATKESEKHGDLILVDIQENRHPASRKVLAGFKWVQEYCPLSQYIIKVEEDTFLDLPLILTVLAYQEMTNMILGPIVFADTVRRETSEHKLLISKQTYFPDYYPPYAMGNVYALPTALAKRMLEVAEYFPYISVEDAFITGILAKVFDARHINIPDQLYDRRPDSKPELCDFVFRRKMAARVTPVLAHNLWRRIEKAEMCGLFQGQD</sequence>
<dbReference type="Pfam" id="PF01762">
    <property type="entry name" value="Galactosyl_T"/>
    <property type="match status" value="1"/>
</dbReference>
<feature type="region of interest" description="Disordered" evidence="10">
    <location>
        <begin position="1"/>
        <end position="57"/>
    </location>
</feature>
<evidence type="ECO:0000256" key="3">
    <source>
        <dbReference type="ARBA" id="ARBA00022676"/>
    </source>
</evidence>
<protein>
    <recommendedName>
        <fullName evidence="13">Hexosyltransferase</fullName>
    </recommendedName>
</protein>
<feature type="compositionally biased region" description="Low complexity" evidence="10">
    <location>
        <begin position="45"/>
        <end position="57"/>
    </location>
</feature>
<dbReference type="AlphaFoldDB" id="A0A0B6ZD84"/>
<evidence type="ECO:0000256" key="4">
    <source>
        <dbReference type="ARBA" id="ARBA00022679"/>
    </source>
</evidence>
<reference evidence="12" key="1">
    <citation type="submission" date="2014-12" db="EMBL/GenBank/DDBJ databases">
        <title>Insight into the proteome of Arion vulgaris.</title>
        <authorList>
            <person name="Aradska J."/>
            <person name="Bulat T."/>
            <person name="Smidak R."/>
            <person name="Sarate P."/>
            <person name="Gangsoo J."/>
            <person name="Sialana F."/>
            <person name="Bilban M."/>
            <person name="Lubec G."/>
        </authorList>
    </citation>
    <scope>NUCLEOTIDE SEQUENCE</scope>
    <source>
        <tissue evidence="12">Skin</tissue>
    </source>
</reference>
<evidence type="ECO:0000256" key="10">
    <source>
        <dbReference type="SAM" id="MobiDB-lite"/>
    </source>
</evidence>
<evidence type="ECO:0000256" key="2">
    <source>
        <dbReference type="ARBA" id="ARBA00008661"/>
    </source>
</evidence>
<keyword evidence="7 11" id="KW-1133">Transmembrane helix</keyword>
<keyword evidence="6" id="KW-0735">Signal-anchor</keyword>
<keyword evidence="5 11" id="KW-0812">Transmembrane</keyword>
<organism evidence="12">
    <name type="scientific">Arion vulgaris</name>
    <dbReference type="NCBI Taxonomy" id="1028688"/>
    <lineage>
        <taxon>Eukaryota</taxon>
        <taxon>Metazoa</taxon>
        <taxon>Spiralia</taxon>
        <taxon>Lophotrochozoa</taxon>
        <taxon>Mollusca</taxon>
        <taxon>Gastropoda</taxon>
        <taxon>Heterobranchia</taxon>
        <taxon>Euthyneura</taxon>
        <taxon>Panpulmonata</taxon>
        <taxon>Eupulmonata</taxon>
        <taxon>Stylommatophora</taxon>
        <taxon>Helicina</taxon>
        <taxon>Arionoidea</taxon>
        <taxon>Arionidae</taxon>
        <taxon>Arion</taxon>
    </lineage>
</organism>
<evidence type="ECO:0000313" key="12">
    <source>
        <dbReference type="EMBL" id="CEK66529.1"/>
    </source>
</evidence>
<evidence type="ECO:0000256" key="6">
    <source>
        <dbReference type="ARBA" id="ARBA00022968"/>
    </source>
</evidence>
<dbReference type="EMBL" id="HACG01019664">
    <property type="protein sequence ID" value="CEK66529.1"/>
    <property type="molecule type" value="Transcribed_RNA"/>
</dbReference>
<feature type="transmembrane region" description="Helical" evidence="11">
    <location>
        <begin position="96"/>
        <end position="114"/>
    </location>
</feature>
<accession>A0A0B6ZD84</accession>
<keyword evidence="9 11" id="KW-0472">Membrane</keyword>
<proteinExistence type="inferred from homology"/>
<keyword evidence="8" id="KW-0333">Golgi apparatus</keyword>
<dbReference type="Gene3D" id="3.90.550.50">
    <property type="match status" value="1"/>
</dbReference>
<dbReference type="GO" id="GO:0006493">
    <property type="term" value="P:protein O-linked glycosylation"/>
    <property type="evidence" value="ECO:0007669"/>
    <property type="project" value="TreeGrafter"/>
</dbReference>
<evidence type="ECO:0008006" key="13">
    <source>
        <dbReference type="Google" id="ProtNLM"/>
    </source>
</evidence>